<organism evidence="1 2">
    <name type="scientific">Enterococcus hirae (strain ATCC 9790 / DSM 20160 / JCM 8729 / LMG 6399 / NBRC 3181 / NCIMB 6459 / NCDO 1258 / NCTC 12367 / WDCM 00089 / R)</name>
    <dbReference type="NCBI Taxonomy" id="768486"/>
    <lineage>
        <taxon>Bacteria</taxon>
        <taxon>Bacillati</taxon>
        <taxon>Bacillota</taxon>
        <taxon>Bacilli</taxon>
        <taxon>Lactobacillales</taxon>
        <taxon>Enterococcaceae</taxon>
        <taxon>Enterococcus</taxon>
    </lineage>
</organism>
<evidence type="ECO:0000313" key="2">
    <source>
        <dbReference type="Proteomes" id="UP000002895"/>
    </source>
</evidence>
<dbReference type="HOGENOM" id="CLU_3403410_0_0_9"/>
<reference evidence="1 2" key="1">
    <citation type="journal article" date="2012" name="J. Bacteriol.">
        <title>Genome sequence of Enterococcus hirae (Streptococcus faecalis) ATCC 9790, a model organism for the study of ion transport, bioenergetics, and copper homeostasis.</title>
        <authorList>
            <person name="Gaechter T."/>
            <person name="Wunderlin C."/>
            <person name="Schmidheini T."/>
            <person name="Solioz M."/>
        </authorList>
    </citation>
    <scope>NUCLEOTIDE SEQUENCE [LARGE SCALE GENOMIC DNA]</scope>
    <source>
        <strain evidence="2">ATCC 9790 / DSM 20160 / JCM 8729 / LMG 6399 / NBRC 3181 / NCIMB 6459 / NCDO 1258 / NCTC 12367 / WDCM 00089 / R</strain>
    </source>
</reference>
<dbReference type="KEGG" id="ehr:EHR_12590"/>
<gene>
    <name evidence="1" type="ordered locus">EHR_12590</name>
</gene>
<sequence length="30" mass="3511">MFLDDVYLKEQLLFEKNSYLIKELGSLGGF</sequence>
<accession>I6SFF9</accession>
<dbReference type="EMBL" id="CP003504">
    <property type="protein sequence ID" value="AFM71383.1"/>
    <property type="molecule type" value="Genomic_DNA"/>
</dbReference>
<protein>
    <submittedName>
        <fullName evidence="1">Uncharacterized protein</fullName>
    </submittedName>
</protein>
<proteinExistence type="predicted"/>
<evidence type="ECO:0000313" key="1">
    <source>
        <dbReference type="EMBL" id="AFM71383.1"/>
    </source>
</evidence>
<keyword evidence="2" id="KW-1185">Reference proteome</keyword>
<dbReference type="AlphaFoldDB" id="I6SFF9"/>
<dbReference type="Proteomes" id="UP000002895">
    <property type="component" value="Chromosome"/>
</dbReference>
<name>I6SFF9_ENTHA</name>